<keyword evidence="5" id="KW-0175">Coiled coil</keyword>
<evidence type="ECO:0000256" key="7">
    <source>
        <dbReference type="ARBA" id="ARBA00023136"/>
    </source>
</evidence>
<feature type="region of interest" description="Disordered" evidence="8">
    <location>
        <begin position="32"/>
        <end position="103"/>
    </location>
</feature>
<dbReference type="GO" id="GO:0005739">
    <property type="term" value="C:mitochondrion"/>
    <property type="evidence" value="ECO:0007669"/>
    <property type="project" value="UniProtKB-SubCell"/>
</dbReference>
<feature type="transmembrane region" description="Helical" evidence="9">
    <location>
        <begin position="265"/>
        <end position="285"/>
    </location>
</feature>
<evidence type="ECO:0000313" key="10">
    <source>
        <dbReference type="EMBL" id="KAJ2669368.1"/>
    </source>
</evidence>
<evidence type="ECO:0000256" key="2">
    <source>
        <dbReference type="ARBA" id="ARBA00004370"/>
    </source>
</evidence>
<evidence type="ECO:0000256" key="8">
    <source>
        <dbReference type="SAM" id="MobiDB-lite"/>
    </source>
</evidence>
<evidence type="ECO:0000256" key="6">
    <source>
        <dbReference type="ARBA" id="ARBA00023128"/>
    </source>
</evidence>
<protein>
    <recommendedName>
        <fullName evidence="12">Mitochondrial protein</fullName>
    </recommendedName>
</protein>
<name>A0A9W8G1G3_9FUNG</name>
<evidence type="ECO:0008006" key="12">
    <source>
        <dbReference type="Google" id="ProtNLM"/>
    </source>
</evidence>
<evidence type="ECO:0000256" key="1">
    <source>
        <dbReference type="ARBA" id="ARBA00004173"/>
    </source>
</evidence>
<reference evidence="10" key="1">
    <citation type="submission" date="2022-07" db="EMBL/GenBank/DDBJ databases">
        <title>Phylogenomic reconstructions and comparative analyses of Kickxellomycotina fungi.</title>
        <authorList>
            <person name="Reynolds N.K."/>
            <person name="Stajich J.E."/>
            <person name="Barry K."/>
            <person name="Grigoriev I.V."/>
            <person name="Crous P."/>
            <person name="Smith M.E."/>
        </authorList>
    </citation>
    <scope>NUCLEOTIDE SEQUENCE</scope>
    <source>
        <strain evidence="10">NRRL 3115</strain>
    </source>
</reference>
<evidence type="ECO:0000256" key="5">
    <source>
        <dbReference type="ARBA" id="ARBA00023054"/>
    </source>
</evidence>
<accession>A0A9W8G1G3</accession>
<dbReference type="Pfam" id="PF07798">
    <property type="entry name" value="CCDC90-like"/>
    <property type="match status" value="1"/>
</dbReference>
<keyword evidence="3 9" id="KW-0812">Transmembrane</keyword>
<gene>
    <name evidence="10" type="ORF">GGI25_006168</name>
</gene>
<dbReference type="OrthoDB" id="1552at2759"/>
<dbReference type="PANTHER" id="PTHR14360:SF12">
    <property type="entry name" value="MOZ PROTEIN REPRESENTS A CHROMATIN-ASSOCIATED ACETYLTRANSFERASE"/>
    <property type="match status" value="1"/>
</dbReference>
<feature type="compositionally biased region" description="Basic and acidic residues" evidence="8">
    <location>
        <begin position="51"/>
        <end position="67"/>
    </location>
</feature>
<evidence type="ECO:0000256" key="3">
    <source>
        <dbReference type="ARBA" id="ARBA00022692"/>
    </source>
</evidence>
<keyword evidence="4 9" id="KW-1133">Transmembrane helix</keyword>
<dbReference type="EMBL" id="JANBTW010000153">
    <property type="protein sequence ID" value="KAJ2669368.1"/>
    <property type="molecule type" value="Genomic_DNA"/>
</dbReference>
<dbReference type="InterPro" id="IPR024461">
    <property type="entry name" value="CCDC90-like"/>
</dbReference>
<dbReference type="PANTHER" id="PTHR14360">
    <property type="entry name" value="PROTEIN FMP32, MITOCHONDRIAL"/>
    <property type="match status" value="1"/>
</dbReference>
<feature type="compositionally biased region" description="Basic and acidic residues" evidence="8">
    <location>
        <begin position="418"/>
        <end position="432"/>
    </location>
</feature>
<keyword evidence="7 9" id="KW-0472">Membrane</keyword>
<dbReference type="AlphaFoldDB" id="A0A9W8G1G3"/>
<comment type="caution">
    <text evidence="10">The sequence shown here is derived from an EMBL/GenBank/DDBJ whole genome shotgun (WGS) entry which is preliminary data.</text>
</comment>
<organism evidence="10 11">
    <name type="scientific">Coemansia spiralis</name>
    <dbReference type="NCBI Taxonomy" id="417178"/>
    <lineage>
        <taxon>Eukaryota</taxon>
        <taxon>Fungi</taxon>
        <taxon>Fungi incertae sedis</taxon>
        <taxon>Zoopagomycota</taxon>
        <taxon>Kickxellomycotina</taxon>
        <taxon>Kickxellomycetes</taxon>
        <taxon>Kickxellales</taxon>
        <taxon>Kickxellaceae</taxon>
        <taxon>Coemansia</taxon>
    </lineage>
</organism>
<evidence type="ECO:0000313" key="11">
    <source>
        <dbReference type="Proteomes" id="UP001151518"/>
    </source>
</evidence>
<evidence type="ECO:0000256" key="9">
    <source>
        <dbReference type="SAM" id="Phobius"/>
    </source>
</evidence>
<feature type="compositionally biased region" description="Low complexity" evidence="8">
    <location>
        <begin position="69"/>
        <end position="80"/>
    </location>
</feature>
<evidence type="ECO:0000256" key="4">
    <source>
        <dbReference type="ARBA" id="ARBA00022989"/>
    </source>
</evidence>
<keyword evidence="6" id="KW-0496">Mitochondrion</keyword>
<sequence length="461" mass="52119">MRRCLHTTRVISNDKKGRASWPTAESVILQRISSNGQRARTGKELVVSKQVDTKGTDSEQPSSKEPKGSVQSVSVIINSVREARAASQKPHKAAQSKTPEQSPPYCLFNTHKLVSRLVDSGYDRAQATALMTLLKHKIHIAMAHVQANMLTKSDLENDAYLFRAALQELRTETQMIRKNDQAILESQLASIDREIESLLQRTNDEIGNVRSDIEIEMNNHKHDTSHAMKSFDMRLFELSSKYQFVLGEMKTDVEAVRLESIRRGLLAAVVTTLVLVGIVWAPELVKRLKDRDYVMGDALETKQMHAAIVGDDVEAQPGRLETNMESQRPSTAPTHTTPPSRAPTRYRDHSHLTINYDPTIFSADSQPGSRPVARGEDMDNYDDWFDSFHSQDDGRRSSSKSASLMDSDSKLDSTFWRQDTHAEPSGGKPKEREEEEVEPVARIPLHFTYEQNRRSKQQKRD</sequence>
<comment type="subcellular location">
    <subcellularLocation>
        <location evidence="2">Membrane</location>
    </subcellularLocation>
    <subcellularLocation>
        <location evidence="1">Mitochondrion</location>
    </subcellularLocation>
</comment>
<dbReference type="GO" id="GO:0016020">
    <property type="term" value="C:membrane"/>
    <property type="evidence" value="ECO:0007669"/>
    <property type="project" value="UniProtKB-SubCell"/>
</dbReference>
<feature type="region of interest" description="Disordered" evidence="8">
    <location>
        <begin position="321"/>
        <end position="461"/>
    </location>
</feature>
<dbReference type="Gene3D" id="1.20.5.340">
    <property type="match status" value="1"/>
</dbReference>
<feature type="compositionally biased region" description="Low complexity" evidence="8">
    <location>
        <begin position="328"/>
        <end position="343"/>
    </location>
</feature>
<dbReference type="Proteomes" id="UP001151518">
    <property type="component" value="Unassembled WGS sequence"/>
</dbReference>
<proteinExistence type="predicted"/>